<dbReference type="GO" id="GO:0005938">
    <property type="term" value="C:cell cortex"/>
    <property type="evidence" value="ECO:0007669"/>
    <property type="project" value="UniProtKB-ARBA"/>
</dbReference>
<feature type="region of interest" description="Disordered" evidence="2">
    <location>
        <begin position="245"/>
        <end position="453"/>
    </location>
</feature>
<keyword evidence="1" id="KW-0343">GTPase activation</keyword>
<dbReference type="Gene3D" id="1.10.555.10">
    <property type="entry name" value="Rho GTPase activation protein"/>
    <property type="match status" value="1"/>
</dbReference>
<feature type="region of interest" description="Disordered" evidence="2">
    <location>
        <begin position="132"/>
        <end position="232"/>
    </location>
</feature>
<dbReference type="EMBL" id="MZNU01000253">
    <property type="protein sequence ID" value="OWP02006.1"/>
    <property type="molecule type" value="Genomic_DNA"/>
</dbReference>
<feature type="region of interest" description="Disordered" evidence="2">
    <location>
        <begin position="515"/>
        <end position="921"/>
    </location>
</feature>
<feature type="region of interest" description="Disordered" evidence="2">
    <location>
        <begin position="1622"/>
        <end position="1774"/>
    </location>
</feature>
<dbReference type="Gene3D" id="3.30.1520.10">
    <property type="entry name" value="Phox-like domain"/>
    <property type="match status" value="1"/>
</dbReference>
<gene>
    <name evidence="5" type="ORF">B2J93_4632</name>
</gene>
<dbReference type="SUPFAM" id="SSF48350">
    <property type="entry name" value="GTPase activation domain, GAP"/>
    <property type="match status" value="1"/>
</dbReference>
<feature type="compositionally biased region" description="Pro residues" evidence="2">
    <location>
        <begin position="646"/>
        <end position="672"/>
    </location>
</feature>
<dbReference type="GO" id="GO:0035091">
    <property type="term" value="F:phosphatidylinositol binding"/>
    <property type="evidence" value="ECO:0007669"/>
    <property type="project" value="InterPro"/>
</dbReference>
<feature type="compositionally biased region" description="Low complexity" evidence="2">
    <location>
        <begin position="429"/>
        <end position="440"/>
    </location>
</feature>
<feature type="region of interest" description="Disordered" evidence="2">
    <location>
        <begin position="1253"/>
        <end position="1351"/>
    </location>
</feature>
<dbReference type="InterPro" id="IPR000198">
    <property type="entry name" value="RhoGAP_dom"/>
</dbReference>
<dbReference type="PROSITE" id="PS50238">
    <property type="entry name" value="RHOGAP"/>
    <property type="match status" value="1"/>
</dbReference>
<dbReference type="SUPFAM" id="SSF50729">
    <property type="entry name" value="PH domain-like"/>
    <property type="match status" value="1"/>
</dbReference>
<dbReference type="InterPro" id="IPR036871">
    <property type="entry name" value="PX_dom_sf"/>
</dbReference>
<feature type="compositionally biased region" description="Low complexity" evidence="2">
    <location>
        <begin position="794"/>
        <end position="808"/>
    </location>
</feature>
<dbReference type="SMART" id="SM00324">
    <property type="entry name" value="RhoGAP"/>
    <property type="match status" value="1"/>
</dbReference>
<feature type="compositionally biased region" description="Basic and acidic residues" evidence="2">
    <location>
        <begin position="218"/>
        <end position="229"/>
    </location>
</feature>
<name>A0A218Z440_9HELO</name>
<dbReference type="OrthoDB" id="185175at2759"/>
<feature type="domain" description="PH" evidence="3">
    <location>
        <begin position="1124"/>
        <end position="1246"/>
    </location>
</feature>
<feature type="compositionally biased region" description="Polar residues" evidence="2">
    <location>
        <begin position="525"/>
        <end position="534"/>
    </location>
</feature>
<dbReference type="InterPro" id="IPR050729">
    <property type="entry name" value="Rho-GAP"/>
</dbReference>
<dbReference type="STRING" id="503106.A0A218Z440"/>
<dbReference type="Proteomes" id="UP000242519">
    <property type="component" value="Unassembled WGS sequence"/>
</dbReference>
<evidence type="ECO:0008006" key="7">
    <source>
        <dbReference type="Google" id="ProtNLM"/>
    </source>
</evidence>
<dbReference type="SMART" id="SM00233">
    <property type="entry name" value="PH"/>
    <property type="match status" value="1"/>
</dbReference>
<protein>
    <recommendedName>
        <fullName evidence="7">RhoGAP domain-containing protein</fullName>
    </recommendedName>
</protein>
<feature type="compositionally biased region" description="Polar residues" evidence="2">
    <location>
        <begin position="202"/>
        <end position="217"/>
    </location>
</feature>
<accession>A0A218Z440</accession>
<keyword evidence="6" id="KW-1185">Reference proteome</keyword>
<comment type="caution">
    <text evidence="5">The sequence shown here is derived from an EMBL/GenBank/DDBJ whole genome shotgun (WGS) entry which is preliminary data.</text>
</comment>
<reference evidence="5 6" key="1">
    <citation type="submission" date="2017-04" db="EMBL/GenBank/DDBJ databases">
        <title>Draft genome sequence of Marssonina coronaria NL1: causal agent of apple blotch.</title>
        <authorList>
            <person name="Cheng Q."/>
        </authorList>
    </citation>
    <scope>NUCLEOTIDE SEQUENCE [LARGE SCALE GENOMIC DNA]</scope>
    <source>
        <strain evidence="5 6">NL1</strain>
    </source>
</reference>
<feature type="compositionally biased region" description="Pro residues" evidence="2">
    <location>
        <begin position="697"/>
        <end position="707"/>
    </location>
</feature>
<dbReference type="Pfam" id="PF00620">
    <property type="entry name" value="RhoGAP"/>
    <property type="match status" value="1"/>
</dbReference>
<dbReference type="GO" id="GO:0007165">
    <property type="term" value="P:signal transduction"/>
    <property type="evidence" value="ECO:0007669"/>
    <property type="project" value="InterPro"/>
</dbReference>
<feature type="compositionally biased region" description="Acidic residues" evidence="2">
    <location>
        <begin position="728"/>
        <end position="739"/>
    </location>
</feature>
<dbReference type="InParanoid" id="A0A218Z440"/>
<feature type="compositionally biased region" description="Basic and acidic residues" evidence="2">
    <location>
        <begin position="756"/>
        <end position="765"/>
    </location>
</feature>
<feature type="compositionally biased region" description="Polar residues" evidence="2">
    <location>
        <begin position="325"/>
        <end position="343"/>
    </location>
</feature>
<evidence type="ECO:0000313" key="6">
    <source>
        <dbReference type="Proteomes" id="UP000242519"/>
    </source>
</evidence>
<dbReference type="PANTHER" id="PTHR23176">
    <property type="entry name" value="RHO/RAC/CDC GTPASE-ACTIVATING PROTEIN"/>
    <property type="match status" value="1"/>
</dbReference>
<evidence type="ECO:0000259" key="4">
    <source>
        <dbReference type="PROSITE" id="PS50238"/>
    </source>
</evidence>
<feature type="region of interest" description="Disordered" evidence="2">
    <location>
        <begin position="1103"/>
        <end position="1131"/>
    </location>
</feature>
<organism evidence="5 6">
    <name type="scientific">Diplocarpon coronariae</name>
    <dbReference type="NCBI Taxonomy" id="2795749"/>
    <lineage>
        <taxon>Eukaryota</taxon>
        <taxon>Fungi</taxon>
        <taxon>Dikarya</taxon>
        <taxon>Ascomycota</taxon>
        <taxon>Pezizomycotina</taxon>
        <taxon>Leotiomycetes</taxon>
        <taxon>Helotiales</taxon>
        <taxon>Drepanopezizaceae</taxon>
        <taxon>Diplocarpon</taxon>
    </lineage>
</organism>
<feature type="compositionally biased region" description="Pro residues" evidence="2">
    <location>
        <begin position="903"/>
        <end position="913"/>
    </location>
</feature>
<dbReference type="PROSITE" id="PS50003">
    <property type="entry name" value="PH_DOMAIN"/>
    <property type="match status" value="1"/>
</dbReference>
<feature type="compositionally biased region" description="Low complexity" evidence="2">
    <location>
        <begin position="1172"/>
        <end position="1190"/>
    </location>
</feature>
<dbReference type="FunFam" id="1.10.555.10:FF:000066">
    <property type="entry name" value="Rho GTPase activator (Bem3), putative"/>
    <property type="match status" value="1"/>
</dbReference>
<evidence type="ECO:0000259" key="3">
    <source>
        <dbReference type="PROSITE" id="PS50003"/>
    </source>
</evidence>
<feature type="compositionally biased region" description="Low complexity" evidence="2">
    <location>
        <begin position="841"/>
        <end position="855"/>
    </location>
</feature>
<feature type="compositionally biased region" description="Low complexity" evidence="2">
    <location>
        <begin position="1650"/>
        <end position="1674"/>
    </location>
</feature>
<dbReference type="Pfam" id="PF00169">
    <property type="entry name" value="PH"/>
    <property type="match status" value="1"/>
</dbReference>
<dbReference type="FunFam" id="2.30.29.30:FF:000452">
    <property type="entry name" value="Rho GTPase activator (Bem3)"/>
    <property type="match status" value="1"/>
</dbReference>
<sequence>MRQGCPRPETPSGTSYAGDRCRGPADGSRGKIPSPAPGTRAATLSRQDESVGELVLAVILAPNRNRWRLTQVQVVSWVGAEVEADADADADAAVMALGKGWRTGSGGVVVWWWCGQVCARPAFEIIAGERGEAERRSGQRRGYAHGDSYGPSKPGFSPPSKPTDTGHPTCHLPYPPASPQGAAKPPNSSLPTCDSIAGTLKPQPTLQIRGRAQQSTAEHSRAARPKERTASLGRWAMSQLLQPEDPRALTDPNGNVLANAPSSSQLQFFPHDSPTAGRSRADSLPQTISPPRSEQAAKRSPRRPAPSPRQTSTAAALAPACTIPGRTTCSGSTTDDAYTSSPLTEEPDDVRAAEQSSSTTQASPAVPNEEARFGSSRPIHEADGPARSLSDTVLLSHPPRGSSRPGTRAPMASSPAPRVDMACGPPRTSSIDSAISSLSAGHSKKGSTDSQAPAPDIANLVQAAGSPDAVIQYLLKEKASQASQNSQLWRLVDKQRAMILGLNKDLERALKEKERYRKKLKESPAQVSNPSPVDSTRGPASESGSMSSETKPADAAAPVSAGLTEPEQPDRPPTPIDVALAPSPLTPPPVAARAPALASGMGAEHQVPSYAQPASQRASPDAPGPGGEAAQPRREADEEGTSGVPYHPPLPLSRPSDPPRGPPPSVPPPRAPVPSQGPALHLLRPSPDPDEGLRSFPAPPRKAPPAPLNLGVQGGPSKHLRQACQAGDETDSDYDDILEINELPTFNAERGRRKTREQDDREREVAAAQDAEMRGFPTMGGKNPPASRPTSPKDGSAADAPDSMPASPRMAVQISPPDSQVRYLSPHDLSAGSLAGILREVSGNPSPLVSPGLPGSPRPADRSANPPTPRDRSHDSPNFHSPPLSARGMGAFPGAGPLSPRAPRQPIPLPPNTPMSIGSPGLPPGAPLLLVSPRPLVVSKGSDARSAPVRQRRDSNSIFRGLATEEYPDLLLPPNALPSIDVKVASSRLKPSRSSITFPRNAEEDPVFTLAVFARSDGRELWRVEKDSMSLANLDQTLKQSHTFTAKTPERSLFTGHAPAKVDARREALDRYLEEILDTPMDTASAVEICRYLSSNTMEPYADGLAPGGDAARESPTRTGPGGRPLRSGYLTKRGKNFGGWKARYFVLDGPVFKYYESPGGPHLGAIKLQNAQIGKQQQQQQQQQQAGNQSPSRGELEDADNQYRHAFLILEPKRKDSSSLVRHVLCAESDHERDQWVEALLLYVDRRDNDGDDAVASKQHDRGHSTGSAPAHGKAKKKTLAGQGRSMTLPDMSDDGLRGAGCENARQAHTPPGSRLKNPGTPSPPTLGYERDPAAQGPQSQPTKNISGPRNAQVIQDSSTWGGRQGLAPAGADDRVKQKKRSFFGFGSKPRASLDADHGAGDANTSLSQMAFDQHGPIRPVFGSPLGEAVRYNHPVDINVALPAVVYRCVEYLSAKNAAGEEGIFRLSGSNVVIKQLRERFNVEGDVNLVTDDQYYDIHAVASLLKLYLRELPTTILTRELHLEFLGVTELQDVQDKISALNGLVHRLPRANNALLRYLSGFLINIVNHADTNKMTVRNVGIVFSPTLNIPAPVFALFLQQYDEIFGEEPDDHDRAGEVAVAAPPLSPKDTRSPRRQRFQDLPTPSYNQQSFPKPQAQPASSQPQHYQPQSQRPTHDTGFAPLQPTHEPRSGFPTMAGPEYGRSSQPQTLAGPAYDQFGGYRQPYGSENADPQSSKSKRRESSMFGPGMVPRKPSSNKLRDDSRKQLYAAAYE</sequence>
<proteinExistence type="predicted"/>
<feature type="region of interest" description="Disordered" evidence="2">
    <location>
        <begin position="1172"/>
        <end position="1199"/>
    </location>
</feature>
<dbReference type="InterPro" id="IPR008936">
    <property type="entry name" value="Rho_GTPase_activation_prot"/>
</dbReference>
<evidence type="ECO:0000256" key="1">
    <source>
        <dbReference type="ARBA" id="ARBA00022468"/>
    </source>
</evidence>
<evidence type="ECO:0000313" key="5">
    <source>
        <dbReference type="EMBL" id="OWP02006.1"/>
    </source>
</evidence>
<dbReference type="PANTHER" id="PTHR23176:SF129">
    <property type="entry name" value="RHO GTPASE ACTIVATING PROTEIN AT 16F, ISOFORM E-RELATED"/>
    <property type="match status" value="1"/>
</dbReference>
<dbReference type="GO" id="GO:0005096">
    <property type="term" value="F:GTPase activator activity"/>
    <property type="evidence" value="ECO:0007669"/>
    <property type="project" value="UniProtKB-KW"/>
</dbReference>
<dbReference type="InterPro" id="IPR011993">
    <property type="entry name" value="PH-like_dom_sf"/>
</dbReference>
<feature type="domain" description="Rho-GAP" evidence="4">
    <location>
        <begin position="1425"/>
        <end position="1615"/>
    </location>
</feature>
<feature type="region of interest" description="Disordered" evidence="2">
    <location>
        <begin position="1"/>
        <end position="45"/>
    </location>
</feature>
<feature type="compositionally biased region" description="Polar residues" evidence="2">
    <location>
        <begin position="1338"/>
        <end position="1351"/>
    </location>
</feature>
<evidence type="ECO:0000256" key="2">
    <source>
        <dbReference type="SAM" id="MobiDB-lite"/>
    </source>
</evidence>
<dbReference type="Gene3D" id="2.30.29.30">
    <property type="entry name" value="Pleckstrin-homology domain (PH domain)/Phosphotyrosine-binding domain (PTB)"/>
    <property type="match status" value="1"/>
</dbReference>
<dbReference type="InterPro" id="IPR001849">
    <property type="entry name" value="PH_domain"/>
</dbReference>
<feature type="compositionally biased region" description="Low complexity" evidence="2">
    <location>
        <begin position="353"/>
        <end position="365"/>
    </location>
</feature>